<proteinExistence type="predicted"/>
<sequence length="142" mass="16618">MPIEVQLLDVRARIYWDARARLFGEKLHDWTMPCQNPLTYCIFASKSELNRLEMLHHVQNAATNTSLYQEIYVALILKLLARYIKLVLKLWYGSEFPRKKSTDPHQAPHKRVILSVGSEKRVAGLMCWQKKLKPNIKWIADA</sequence>
<name>A0AAP0FUY8_9ASPA</name>
<protein>
    <submittedName>
        <fullName evidence="1">Uncharacterized protein</fullName>
    </submittedName>
</protein>
<dbReference type="Proteomes" id="UP001418222">
    <property type="component" value="Unassembled WGS sequence"/>
</dbReference>
<accession>A0AAP0FUY8</accession>
<evidence type="ECO:0000313" key="1">
    <source>
        <dbReference type="EMBL" id="KAK8916605.1"/>
    </source>
</evidence>
<dbReference type="EMBL" id="JBBWWQ010000020">
    <property type="protein sequence ID" value="KAK8916605.1"/>
    <property type="molecule type" value="Genomic_DNA"/>
</dbReference>
<evidence type="ECO:0000313" key="2">
    <source>
        <dbReference type="Proteomes" id="UP001418222"/>
    </source>
</evidence>
<keyword evidence="2" id="KW-1185">Reference proteome</keyword>
<gene>
    <name evidence="1" type="ORF">KSP39_PZI022174</name>
</gene>
<comment type="caution">
    <text evidence="1">The sequence shown here is derived from an EMBL/GenBank/DDBJ whole genome shotgun (WGS) entry which is preliminary data.</text>
</comment>
<organism evidence="1 2">
    <name type="scientific">Platanthera zijinensis</name>
    <dbReference type="NCBI Taxonomy" id="2320716"/>
    <lineage>
        <taxon>Eukaryota</taxon>
        <taxon>Viridiplantae</taxon>
        <taxon>Streptophyta</taxon>
        <taxon>Embryophyta</taxon>
        <taxon>Tracheophyta</taxon>
        <taxon>Spermatophyta</taxon>
        <taxon>Magnoliopsida</taxon>
        <taxon>Liliopsida</taxon>
        <taxon>Asparagales</taxon>
        <taxon>Orchidaceae</taxon>
        <taxon>Orchidoideae</taxon>
        <taxon>Orchideae</taxon>
        <taxon>Orchidinae</taxon>
        <taxon>Platanthera</taxon>
    </lineage>
</organism>
<reference evidence="1 2" key="1">
    <citation type="journal article" date="2022" name="Nat. Plants">
        <title>Genomes of leafy and leafless Platanthera orchids illuminate the evolution of mycoheterotrophy.</title>
        <authorList>
            <person name="Li M.H."/>
            <person name="Liu K.W."/>
            <person name="Li Z."/>
            <person name="Lu H.C."/>
            <person name="Ye Q.L."/>
            <person name="Zhang D."/>
            <person name="Wang J.Y."/>
            <person name="Li Y.F."/>
            <person name="Zhong Z.M."/>
            <person name="Liu X."/>
            <person name="Yu X."/>
            <person name="Liu D.K."/>
            <person name="Tu X.D."/>
            <person name="Liu B."/>
            <person name="Hao Y."/>
            <person name="Liao X.Y."/>
            <person name="Jiang Y.T."/>
            <person name="Sun W.H."/>
            <person name="Chen J."/>
            <person name="Chen Y.Q."/>
            <person name="Ai Y."/>
            <person name="Zhai J.W."/>
            <person name="Wu S.S."/>
            <person name="Zhou Z."/>
            <person name="Hsiao Y.Y."/>
            <person name="Wu W.L."/>
            <person name="Chen Y.Y."/>
            <person name="Lin Y.F."/>
            <person name="Hsu J.L."/>
            <person name="Li C.Y."/>
            <person name="Wang Z.W."/>
            <person name="Zhao X."/>
            <person name="Zhong W.Y."/>
            <person name="Ma X.K."/>
            <person name="Ma L."/>
            <person name="Huang J."/>
            <person name="Chen G.Z."/>
            <person name="Huang M.Z."/>
            <person name="Huang L."/>
            <person name="Peng D.H."/>
            <person name="Luo Y.B."/>
            <person name="Zou S.Q."/>
            <person name="Chen S.P."/>
            <person name="Lan S."/>
            <person name="Tsai W.C."/>
            <person name="Van de Peer Y."/>
            <person name="Liu Z.J."/>
        </authorList>
    </citation>
    <scope>NUCLEOTIDE SEQUENCE [LARGE SCALE GENOMIC DNA]</scope>
    <source>
        <strain evidence="1">Lor287</strain>
    </source>
</reference>
<dbReference type="AlphaFoldDB" id="A0AAP0FUY8"/>